<keyword evidence="2" id="KW-1185">Reference proteome</keyword>
<protein>
    <recommendedName>
        <fullName evidence="3">SMI1/KNR4 family protein</fullName>
    </recommendedName>
</protein>
<dbReference type="OrthoDB" id="1359750at2"/>
<comment type="caution">
    <text evidence="1">The sequence shown here is derived from an EMBL/GenBank/DDBJ whole genome shotgun (WGS) entry which is preliminary data.</text>
</comment>
<dbReference type="RefSeq" id="WP_149388203.1">
    <property type="nucleotide sequence ID" value="NZ_VTRU01000003.1"/>
</dbReference>
<evidence type="ECO:0000313" key="2">
    <source>
        <dbReference type="Proteomes" id="UP000323884"/>
    </source>
</evidence>
<proteinExistence type="predicted"/>
<dbReference type="EMBL" id="VTRU01000003">
    <property type="protein sequence ID" value="TZF95238.1"/>
    <property type="molecule type" value="Genomic_DNA"/>
</dbReference>
<name>A0A5D8ZJX7_9FLAO</name>
<sequence length="175" mass="20841">MEKENSFIKHCNIIQSKYGIVIPENIQTYFAKFSEDSDNFYYQALKKADDYKIFYTKEFIEFIIRKYADAAIDFEFLQNSIDEGNYEYSLLEKKFVSENIDFSFLNTCLQEYDSIPFYIGIYTFETCGGEEFLIINDDKTGYIAGRSHYDFEKIEINTSSIKYQKIDFIKKLQFK</sequence>
<dbReference type="AlphaFoldDB" id="A0A5D8ZJX7"/>
<evidence type="ECO:0000313" key="1">
    <source>
        <dbReference type="EMBL" id="TZF95238.1"/>
    </source>
</evidence>
<accession>A0A5D8ZJX7</accession>
<gene>
    <name evidence="1" type="ORF">FW781_15210</name>
</gene>
<organism evidence="1 2">
    <name type="scientific">Chryseobacterium panacisoli</name>
    <dbReference type="NCBI Taxonomy" id="1807141"/>
    <lineage>
        <taxon>Bacteria</taxon>
        <taxon>Pseudomonadati</taxon>
        <taxon>Bacteroidota</taxon>
        <taxon>Flavobacteriia</taxon>
        <taxon>Flavobacteriales</taxon>
        <taxon>Weeksellaceae</taxon>
        <taxon>Chryseobacterium group</taxon>
        <taxon>Chryseobacterium</taxon>
    </lineage>
</organism>
<evidence type="ECO:0008006" key="3">
    <source>
        <dbReference type="Google" id="ProtNLM"/>
    </source>
</evidence>
<dbReference type="Proteomes" id="UP000323884">
    <property type="component" value="Unassembled WGS sequence"/>
</dbReference>
<reference evidence="1 2" key="1">
    <citation type="submission" date="2019-08" db="EMBL/GenBank/DDBJ databases">
        <title>Draft genome sequence of Chryseobacterium sp. Gsoil 183.</title>
        <authorList>
            <person name="Im W.-T."/>
        </authorList>
    </citation>
    <scope>NUCLEOTIDE SEQUENCE [LARGE SCALE GENOMIC DNA]</scope>
    <source>
        <strain evidence="1 2">Gsoil 183</strain>
    </source>
</reference>